<keyword evidence="1" id="KW-0732">Signal</keyword>
<dbReference type="RefSeq" id="WP_074931076.1">
    <property type="nucleotide sequence ID" value="NZ_FORI01000003.1"/>
</dbReference>
<accession>A0A1I3JUB1</accession>
<dbReference type="PROSITE" id="PS51257">
    <property type="entry name" value="PROKAR_LIPOPROTEIN"/>
    <property type="match status" value="1"/>
</dbReference>
<name>A0A1I3JUB1_9SPIR</name>
<feature type="chain" id="PRO_5010282240" evidence="1">
    <location>
        <begin position="26"/>
        <end position="285"/>
    </location>
</feature>
<keyword evidence="3" id="KW-1185">Reference proteome</keyword>
<proteinExistence type="predicted"/>
<evidence type="ECO:0000256" key="1">
    <source>
        <dbReference type="SAM" id="SignalP"/>
    </source>
</evidence>
<gene>
    <name evidence="2" type="ORF">SAMN04487775_103238</name>
</gene>
<sequence>MKMVKKILLGMVATAAIIGFVGCKANVEDENNMLNVSGDECSIDYENTTDGYSRGFETLKTDHVDGICKITAKVNNNVGSGDGILGYIFNQTVNDDGTYNFTIAGLRFAATKIECYVSDYKKVSSEYLSKGNDFCDVNGVQVGKAGCLASCTESLSPAISTLKNMTINNGDEVSIWIDVVANDGTSKGRKDAKNTYTVKFYDKDPGRTKDGDELTYDSTVTAISAATATGIALNNPLPEGTAHFSSTKGQSKLGFYANVYANRKLTGNWKIDSTSLYHEAEEIAE</sequence>
<feature type="signal peptide" evidence="1">
    <location>
        <begin position="1"/>
        <end position="25"/>
    </location>
</feature>
<protein>
    <submittedName>
        <fullName evidence="2">Conserved repeat domain-containing protein</fullName>
    </submittedName>
</protein>
<dbReference type="OrthoDB" id="9850766at2"/>
<dbReference type="EMBL" id="FORI01000003">
    <property type="protein sequence ID" value="SFI63598.1"/>
    <property type="molecule type" value="Genomic_DNA"/>
</dbReference>
<dbReference type="AlphaFoldDB" id="A0A1I3JUB1"/>
<evidence type="ECO:0000313" key="3">
    <source>
        <dbReference type="Proteomes" id="UP000182737"/>
    </source>
</evidence>
<organism evidence="2 3">
    <name type="scientific">Treponema bryantii</name>
    <dbReference type="NCBI Taxonomy" id="163"/>
    <lineage>
        <taxon>Bacteria</taxon>
        <taxon>Pseudomonadati</taxon>
        <taxon>Spirochaetota</taxon>
        <taxon>Spirochaetia</taxon>
        <taxon>Spirochaetales</taxon>
        <taxon>Treponemataceae</taxon>
        <taxon>Treponema</taxon>
    </lineage>
</organism>
<reference evidence="3" key="1">
    <citation type="submission" date="2016-10" db="EMBL/GenBank/DDBJ databases">
        <authorList>
            <person name="Varghese N."/>
            <person name="Submissions S."/>
        </authorList>
    </citation>
    <scope>NUCLEOTIDE SEQUENCE [LARGE SCALE GENOMIC DNA]</scope>
    <source>
        <strain evidence="3">XBD1002</strain>
    </source>
</reference>
<evidence type="ECO:0000313" key="2">
    <source>
        <dbReference type="EMBL" id="SFI63598.1"/>
    </source>
</evidence>
<dbReference type="Proteomes" id="UP000182737">
    <property type="component" value="Unassembled WGS sequence"/>
</dbReference>